<organism evidence="1 2">
    <name type="scientific">Geodia barretti</name>
    <name type="common">Barrett's horny sponge</name>
    <dbReference type="NCBI Taxonomy" id="519541"/>
    <lineage>
        <taxon>Eukaryota</taxon>
        <taxon>Metazoa</taxon>
        <taxon>Porifera</taxon>
        <taxon>Demospongiae</taxon>
        <taxon>Heteroscleromorpha</taxon>
        <taxon>Tetractinellida</taxon>
        <taxon>Astrophorina</taxon>
        <taxon>Geodiidae</taxon>
        <taxon>Geodia</taxon>
    </lineage>
</organism>
<dbReference type="AlphaFoldDB" id="A0AA35S513"/>
<accession>A0AA35S513</accession>
<keyword evidence="2" id="KW-1185">Reference proteome</keyword>
<protein>
    <submittedName>
        <fullName evidence="1">Glutamine synthetase 2 cytoplasmic</fullName>
    </submittedName>
</protein>
<dbReference type="GO" id="GO:0004356">
    <property type="term" value="F:glutamine synthetase activity"/>
    <property type="evidence" value="ECO:0007669"/>
    <property type="project" value="TreeGrafter"/>
</dbReference>
<proteinExistence type="predicted"/>
<dbReference type="Proteomes" id="UP001174909">
    <property type="component" value="Unassembled WGS sequence"/>
</dbReference>
<evidence type="ECO:0000313" key="1">
    <source>
        <dbReference type="EMBL" id="CAI8022672.1"/>
    </source>
</evidence>
<dbReference type="GO" id="GO:0005737">
    <property type="term" value="C:cytoplasm"/>
    <property type="evidence" value="ECO:0007669"/>
    <property type="project" value="TreeGrafter"/>
</dbReference>
<dbReference type="PANTHER" id="PTHR20852">
    <property type="entry name" value="GLUTAMINE SYNTHETASE"/>
    <property type="match status" value="1"/>
</dbReference>
<evidence type="ECO:0000313" key="2">
    <source>
        <dbReference type="Proteomes" id="UP001174909"/>
    </source>
</evidence>
<name>A0AA35S513_GEOBA</name>
<dbReference type="GO" id="GO:0006542">
    <property type="term" value="P:glutamine biosynthetic process"/>
    <property type="evidence" value="ECO:0007669"/>
    <property type="project" value="TreeGrafter"/>
</dbReference>
<feature type="non-terminal residue" evidence="1">
    <location>
        <position position="1"/>
    </location>
</feature>
<dbReference type="PANTHER" id="PTHR20852:SF57">
    <property type="entry name" value="GLUTAMINE SYNTHETASE 2 CYTOPLASMIC"/>
    <property type="match status" value="1"/>
</dbReference>
<dbReference type="InterPro" id="IPR050292">
    <property type="entry name" value="Glutamine_Synthetase"/>
</dbReference>
<dbReference type="EMBL" id="CASHTH010001972">
    <property type="protein sequence ID" value="CAI8022672.1"/>
    <property type="molecule type" value="Genomic_DNA"/>
</dbReference>
<sequence>MCLVINLSILMYEKRPTLMVSCNVNGNSILVMCETYSKDGTPHPTNKRYSCDRIMERVMDEENPEFAIEQEYTLLAKVGLPWTARSLLLCRGSHQ</sequence>
<gene>
    <name evidence="1" type="ORF">GBAR_LOCUS13305</name>
</gene>
<reference evidence="1" key="1">
    <citation type="submission" date="2023-03" db="EMBL/GenBank/DDBJ databases">
        <authorList>
            <person name="Steffen K."/>
            <person name="Cardenas P."/>
        </authorList>
    </citation>
    <scope>NUCLEOTIDE SEQUENCE</scope>
</reference>
<comment type="caution">
    <text evidence="1">The sequence shown here is derived from an EMBL/GenBank/DDBJ whole genome shotgun (WGS) entry which is preliminary data.</text>
</comment>